<keyword evidence="3" id="KW-1185">Reference proteome</keyword>
<organism evidence="2 3">
    <name type="scientific">Paraburkholderia dinghuensis</name>
    <dbReference type="NCBI Taxonomy" id="2305225"/>
    <lineage>
        <taxon>Bacteria</taxon>
        <taxon>Pseudomonadati</taxon>
        <taxon>Pseudomonadota</taxon>
        <taxon>Betaproteobacteria</taxon>
        <taxon>Burkholderiales</taxon>
        <taxon>Burkholderiaceae</taxon>
        <taxon>Paraburkholderia</taxon>
    </lineage>
</organism>
<sequence>MKRSSPAPQTRRARRPPLSYSSWVVCPAFKARSPVTERFVTIQQSLRQPRNWRVGCTPPLYPWMKLAGRWIEHAGFEAGQRVKISVEHGRLTITAG</sequence>
<accession>A0A3N6MUL9</accession>
<evidence type="ECO:0000313" key="2">
    <source>
        <dbReference type="EMBL" id="RQH01651.1"/>
    </source>
</evidence>
<reference evidence="2 3" key="1">
    <citation type="submission" date="2018-11" db="EMBL/GenBank/DDBJ databases">
        <title>Paraburkholderia sp. DHOA04, isolated from soil.</title>
        <authorList>
            <person name="Gao Z.-H."/>
            <person name="Qiu L.-H."/>
            <person name="Fu J.-C."/>
        </authorList>
    </citation>
    <scope>NUCLEOTIDE SEQUENCE [LARGE SCALE GENOMIC DNA]</scope>
    <source>
        <strain evidence="2 3">DHOA04</strain>
    </source>
</reference>
<dbReference type="GO" id="GO:0005737">
    <property type="term" value="C:cytoplasm"/>
    <property type="evidence" value="ECO:0007669"/>
    <property type="project" value="InterPro"/>
</dbReference>
<gene>
    <name evidence="2" type="ORF">D1Y85_23065</name>
</gene>
<protein>
    <submittedName>
        <fullName evidence="2">Type I toxin-antitoxin system SymE family toxin</fullName>
    </submittedName>
</protein>
<feature type="domain" description="Toxin SymE-like" evidence="1">
    <location>
        <begin position="61"/>
        <end position="95"/>
    </location>
</feature>
<evidence type="ECO:0000313" key="3">
    <source>
        <dbReference type="Proteomes" id="UP000272778"/>
    </source>
</evidence>
<dbReference type="OrthoDB" id="9035207at2"/>
<dbReference type="Proteomes" id="UP000272778">
    <property type="component" value="Unassembled WGS sequence"/>
</dbReference>
<dbReference type="InterPro" id="IPR014944">
    <property type="entry name" value="Toxin_SymE-like"/>
</dbReference>
<dbReference type="GO" id="GO:0016788">
    <property type="term" value="F:hydrolase activity, acting on ester bonds"/>
    <property type="evidence" value="ECO:0007669"/>
    <property type="project" value="InterPro"/>
</dbReference>
<dbReference type="GO" id="GO:0003723">
    <property type="term" value="F:RNA binding"/>
    <property type="evidence" value="ECO:0007669"/>
    <property type="project" value="InterPro"/>
</dbReference>
<dbReference type="AlphaFoldDB" id="A0A3N6MUL9"/>
<dbReference type="GO" id="GO:0016070">
    <property type="term" value="P:RNA metabolic process"/>
    <property type="evidence" value="ECO:0007669"/>
    <property type="project" value="InterPro"/>
</dbReference>
<proteinExistence type="predicted"/>
<dbReference type="EMBL" id="RQIS01000021">
    <property type="protein sequence ID" value="RQH01651.1"/>
    <property type="molecule type" value="Genomic_DNA"/>
</dbReference>
<name>A0A3N6MUL9_9BURK</name>
<comment type="caution">
    <text evidence="2">The sequence shown here is derived from an EMBL/GenBank/DDBJ whole genome shotgun (WGS) entry which is preliminary data.</text>
</comment>
<dbReference type="Pfam" id="PF08845">
    <property type="entry name" value="SymE_toxin"/>
    <property type="match status" value="1"/>
</dbReference>
<evidence type="ECO:0000259" key="1">
    <source>
        <dbReference type="Pfam" id="PF08845"/>
    </source>
</evidence>